<evidence type="ECO:0000259" key="2">
    <source>
        <dbReference type="PROSITE" id="PS50930"/>
    </source>
</evidence>
<dbReference type="InterPro" id="IPR011006">
    <property type="entry name" value="CheY-like_superfamily"/>
</dbReference>
<dbReference type="InterPro" id="IPR007492">
    <property type="entry name" value="LytTR_DNA-bd_dom"/>
</dbReference>
<dbReference type="PANTHER" id="PTHR37299:SF1">
    <property type="entry name" value="STAGE 0 SPORULATION PROTEIN A HOMOLOG"/>
    <property type="match status" value="1"/>
</dbReference>
<gene>
    <name evidence="3" type="primary">btsR_2</name>
    <name evidence="3" type="ORF">SDC9_21551</name>
</gene>
<dbReference type="PANTHER" id="PTHR37299">
    <property type="entry name" value="TRANSCRIPTIONAL REGULATOR-RELATED"/>
    <property type="match status" value="1"/>
</dbReference>
<evidence type="ECO:0000313" key="3">
    <source>
        <dbReference type="EMBL" id="MPL75720.1"/>
    </source>
</evidence>
<feature type="domain" description="HTH LytTR-type" evidence="2">
    <location>
        <begin position="146"/>
        <end position="248"/>
    </location>
</feature>
<dbReference type="InterPro" id="IPR001789">
    <property type="entry name" value="Sig_transdc_resp-reg_receiver"/>
</dbReference>
<proteinExistence type="predicted"/>
<dbReference type="GO" id="GO:0003677">
    <property type="term" value="F:DNA binding"/>
    <property type="evidence" value="ECO:0007669"/>
    <property type="project" value="InterPro"/>
</dbReference>
<name>A0A644UA31_9ZZZZ</name>
<sequence>MIRIVIIDDEARSRETIREMIRLYCANTEVVAEAEDVRSGISAIRTHKPDLVILDIKMPDGSGFDLLRQIMPVDFRVIFVTAFEEYAIKAFKFNAVDYITKPVDPIELQVAIDRVSKIIETGSINNQLQKMMDGFGKPASQDNRKIILKTADTIHVLEFDDILRCESDRNYTVFILENGERIMVSKSIKEYEEFLEENNFCRIHQSHIINLTHLRKFKKDELICILKDNSEIPVAYRKRDDLLKVLRNL</sequence>
<comment type="caution">
    <text evidence="3">The sequence shown here is derived from an EMBL/GenBank/DDBJ whole genome shotgun (WGS) entry which is preliminary data.</text>
</comment>
<feature type="domain" description="Response regulatory" evidence="1">
    <location>
        <begin position="3"/>
        <end position="116"/>
    </location>
</feature>
<dbReference type="AlphaFoldDB" id="A0A644UA31"/>
<dbReference type="SMART" id="SM00448">
    <property type="entry name" value="REC"/>
    <property type="match status" value="1"/>
</dbReference>
<dbReference type="Pfam" id="PF04397">
    <property type="entry name" value="LytTR"/>
    <property type="match status" value="1"/>
</dbReference>
<dbReference type="GO" id="GO:0000156">
    <property type="term" value="F:phosphorelay response regulator activity"/>
    <property type="evidence" value="ECO:0007669"/>
    <property type="project" value="InterPro"/>
</dbReference>
<dbReference type="Gene3D" id="2.40.50.1020">
    <property type="entry name" value="LytTr DNA-binding domain"/>
    <property type="match status" value="1"/>
</dbReference>
<dbReference type="EMBL" id="VSSQ01000091">
    <property type="protein sequence ID" value="MPL75720.1"/>
    <property type="molecule type" value="Genomic_DNA"/>
</dbReference>
<protein>
    <submittedName>
        <fullName evidence="3">Transcriptional regulatory protein BtsR</fullName>
    </submittedName>
</protein>
<dbReference type="Gene3D" id="3.40.50.2300">
    <property type="match status" value="1"/>
</dbReference>
<dbReference type="PROSITE" id="PS50110">
    <property type="entry name" value="RESPONSE_REGULATORY"/>
    <property type="match status" value="1"/>
</dbReference>
<dbReference type="InterPro" id="IPR046947">
    <property type="entry name" value="LytR-like"/>
</dbReference>
<dbReference type="PROSITE" id="PS50930">
    <property type="entry name" value="HTH_LYTTR"/>
    <property type="match status" value="1"/>
</dbReference>
<organism evidence="3">
    <name type="scientific">bioreactor metagenome</name>
    <dbReference type="NCBI Taxonomy" id="1076179"/>
    <lineage>
        <taxon>unclassified sequences</taxon>
        <taxon>metagenomes</taxon>
        <taxon>ecological metagenomes</taxon>
    </lineage>
</organism>
<reference evidence="3" key="1">
    <citation type="submission" date="2019-08" db="EMBL/GenBank/DDBJ databases">
        <authorList>
            <person name="Kucharzyk K."/>
            <person name="Murdoch R.W."/>
            <person name="Higgins S."/>
            <person name="Loffler F."/>
        </authorList>
    </citation>
    <scope>NUCLEOTIDE SEQUENCE</scope>
</reference>
<dbReference type="SMART" id="SM00850">
    <property type="entry name" value="LytTR"/>
    <property type="match status" value="1"/>
</dbReference>
<evidence type="ECO:0000259" key="1">
    <source>
        <dbReference type="PROSITE" id="PS50110"/>
    </source>
</evidence>
<dbReference type="Pfam" id="PF00072">
    <property type="entry name" value="Response_reg"/>
    <property type="match status" value="1"/>
</dbReference>
<dbReference type="SUPFAM" id="SSF52172">
    <property type="entry name" value="CheY-like"/>
    <property type="match status" value="1"/>
</dbReference>
<accession>A0A644UA31</accession>